<reference evidence="1 2" key="1">
    <citation type="journal article" date="2016" name="Nat. Commun.">
        <title>Thousands of microbial genomes shed light on interconnected biogeochemical processes in an aquifer system.</title>
        <authorList>
            <person name="Anantharaman K."/>
            <person name="Brown C.T."/>
            <person name="Hug L.A."/>
            <person name="Sharon I."/>
            <person name="Castelle C.J."/>
            <person name="Probst A.J."/>
            <person name="Thomas B.C."/>
            <person name="Singh A."/>
            <person name="Wilkins M.J."/>
            <person name="Karaoz U."/>
            <person name="Brodie E.L."/>
            <person name="Williams K.H."/>
            <person name="Hubbard S.S."/>
            <person name="Banfield J.F."/>
        </authorList>
    </citation>
    <scope>NUCLEOTIDE SEQUENCE [LARGE SCALE GENOMIC DNA]</scope>
</reference>
<name>A0A1F8B7A0_9BACT</name>
<dbReference type="Gene3D" id="2.40.70.10">
    <property type="entry name" value="Acid Proteases"/>
    <property type="match status" value="1"/>
</dbReference>
<proteinExistence type="predicted"/>
<dbReference type="STRING" id="1802517.A2892_02765"/>
<gene>
    <name evidence="1" type="ORF">A2892_02765</name>
</gene>
<evidence type="ECO:0000313" key="1">
    <source>
        <dbReference type="EMBL" id="OGM59881.1"/>
    </source>
</evidence>
<evidence type="ECO:0000313" key="2">
    <source>
        <dbReference type="Proteomes" id="UP000176404"/>
    </source>
</evidence>
<dbReference type="Pfam" id="PF13975">
    <property type="entry name" value="gag-asp_proteas"/>
    <property type="match status" value="1"/>
</dbReference>
<dbReference type="AlphaFoldDB" id="A0A1F8B7A0"/>
<protein>
    <recommendedName>
        <fullName evidence="3">Aspartyl protease</fullName>
    </recommendedName>
</protein>
<dbReference type="InterPro" id="IPR021109">
    <property type="entry name" value="Peptidase_aspartic_dom_sf"/>
</dbReference>
<dbReference type="SUPFAM" id="SSF50630">
    <property type="entry name" value="Acid proteases"/>
    <property type="match status" value="1"/>
</dbReference>
<sequence length="128" mass="13946">MGITTISAILTSLDKKKKVTGKFLIDTGTAYTVVPKKMAERLNLKPLKTQEFTLADGTTVKRKLSHAMVEINGDKAPSTVVIGEKDDSPLIGVVTLENMGLMVDPFKRKLRPMRLMLASLAFPKASVS</sequence>
<organism evidence="1 2">
    <name type="scientific">Candidatus Woesebacteria bacterium RIFCSPLOWO2_01_FULL_39_10b</name>
    <dbReference type="NCBI Taxonomy" id="1802517"/>
    <lineage>
        <taxon>Bacteria</taxon>
        <taxon>Candidatus Woeseibacteriota</taxon>
    </lineage>
</organism>
<dbReference type="EMBL" id="MGHD01000012">
    <property type="protein sequence ID" value="OGM59881.1"/>
    <property type="molecule type" value="Genomic_DNA"/>
</dbReference>
<dbReference type="Proteomes" id="UP000176404">
    <property type="component" value="Unassembled WGS sequence"/>
</dbReference>
<evidence type="ECO:0008006" key="3">
    <source>
        <dbReference type="Google" id="ProtNLM"/>
    </source>
</evidence>
<accession>A0A1F8B7A0</accession>
<comment type="caution">
    <text evidence="1">The sequence shown here is derived from an EMBL/GenBank/DDBJ whole genome shotgun (WGS) entry which is preliminary data.</text>
</comment>